<dbReference type="PANTHER" id="PTHR32086:SF0">
    <property type="entry name" value="FANCONI ANEMIA GROUP D2 PROTEIN"/>
    <property type="match status" value="1"/>
</dbReference>
<evidence type="ECO:0000313" key="8">
    <source>
        <dbReference type="Proteomes" id="UP001286313"/>
    </source>
</evidence>
<comment type="subcellular location">
    <subcellularLocation>
        <location evidence="1">Nucleus</location>
    </subcellularLocation>
</comment>
<dbReference type="GO" id="GO:0005634">
    <property type="term" value="C:nucleus"/>
    <property type="evidence" value="ECO:0007669"/>
    <property type="project" value="UniProtKB-SubCell"/>
</dbReference>
<evidence type="ECO:0000256" key="1">
    <source>
        <dbReference type="ARBA" id="ARBA00004123"/>
    </source>
</evidence>
<dbReference type="GO" id="GO:1990918">
    <property type="term" value="P:double-strand break repair involved in meiotic recombination"/>
    <property type="evidence" value="ECO:0007669"/>
    <property type="project" value="TreeGrafter"/>
</dbReference>
<dbReference type="GO" id="GO:0070182">
    <property type="term" value="F:DNA polymerase binding"/>
    <property type="evidence" value="ECO:0007669"/>
    <property type="project" value="TreeGrafter"/>
</dbReference>
<dbReference type="Proteomes" id="UP001286313">
    <property type="component" value="Unassembled WGS sequence"/>
</dbReference>
<dbReference type="EMBL" id="JAWQEG010000250">
    <property type="protein sequence ID" value="KAK3892632.1"/>
    <property type="molecule type" value="Genomic_DNA"/>
</dbReference>
<dbReference type="GO" id="GO:0000793">
    <property type="term" value="C:condensed chromosome"/>
    <property type="evidence" value="ECO:0007669"/>
    <property type="project" value="TreeGrafter"/>
</dbReference>
<dbReference type="Pfam" id="PF14631">
    <property type="entry name" value="FancD2"/>
    <property type="match status" value="1"/>
</dbReference>
<dbReference type="GO" id="GO:0031573">
    <property type="term" value="P:mitotic intra-S DNA damage checkpoint signaling"/>
    <property type="evidence" value="ECO:0007669"/>
    <property type="project" value="TreeGrafter"/>
</dbReference>
<name>A0AAE1GHL9_PETCI</name>
<feature type="compositionally biased region" description="Polar residues" evidence="6">
    <location>
        <begin position="19"/>
        <end position="34"/>
    </location>
</feature>
<comment type="caution">
    <text evidence="7">The sequence shown here is derived from an EMBL/GenBank/DDBJ whole genome shotgun (WGS) entry which is preliminary data.</text>
</comment>
<organism evidence="7 8">
    <name type="scientific">Petrolisthes cinctipes</name>
    <name type="common">Flat porcelain crab</name>
    <dbReference type="NCBI Taxonomy" id="88211"/>
    <lineage>
        <taxon>Eukaryota</taxon>
        <taxon>Metazoa</taxon>
        <taxon>Ecdysozoa</taxon>
        <taxon>Arthropoda</taxon>
        <taxon>Crustacea</taxon>
        <taxon>Multicrustacea</taxon>
        <taxon>Malacostraca</taxon>
        <taxon>Eumalacostraca</taxon>
        <taxon>Eucarida</taxon>
        <taxon>Decapoda</taxon>
        <taxon>Pleocyemata</taxon>
        <taxon>Anomura</taxon>
        <taxon>Galatheoidea</taxon>
        <taxon>Porcellanidae</taxon>
        <taxon>Petrolisthes</taxon>
    </lineage>
</organism>
<accession>A0AAE1GHL9</accession>
<proteinExistence type="inferred from homology"/>
<keyword evidence="4" id="KW-0539">Nucleus</keyword>
<evidence type="ECO:0000256" key="3">
    <source>
        <dbReference type="ARBA" id="ARBA00022843"/>
    </source>
</evidence>
<dbReference type="AlphaFoldDB" id="A0AAE1GHL9"/>
<evidence type="ECO:0000313" key="7">
    <source>
        <dbReference type="EMBL" id="KAK3892632.1"/>
    </source>
</evidence>
<feature type="region of interest" description="Disordered" evidence="6">
    <location>
        <begin position="50"/>
        <end position="91"/>
    </location>
</feature>
<sequence>MSLSRKRPVSGGVEESEDLFSSQHRGVKQKTGNTTIDTVFGSQHREVKQKTGNTTIDSVFGSQHRGVKQKRGNTSINTVFGSQHGGGGGGVKHKSGVNFSDILKDDSVFGKLVTGAGYILRKGDKPNILRCDQAVFQRDLRRSLKCHPVYRLPELALKFKEGLEKHLDDIVRLKWALLYTQTDVECVTARGGQQDSLIRLCLNIMELQSPLITLLTEKLLQVAHDEQ</sequence>
<protein>
    <submittedName>
        <fullName evidence="7">Uncharacterized protein</fullName>
    </submittedName>
</protein>
<keyword evidence="2" id="KW-1017">Isopeptide bond</keyword>
<dbReference type="GO" id="GO:0007129">
    <property type="term" value="P:homologous chromosome pairing at meiosis"/>
    <property type="evidence" value="ECO:0007669"/>
    <property type="project" value="TreeGrafter"/>
</dbReference>
<gene>
    <name evidence="7" type="ORF">Pcinc_003521</name>
</gene>
<evidence type="ECO:0000256" key="2">
    <source>
        <dbReference type="ARBA" id="ARBA00022499"/>
    </source>
</evidence>
<reference evidence="7" key="1">
    <citation type="submission" date="2023-10" db="EMBL/GenBank/DDBJ databases">
        <title>Genome assemblies of two species of porcelain crab, Petrolisthes cinctipes and Petrolisthes manimaculis (Anomura: Porcellanidae).</title>
        <authorList>
            <person name="Angst P."/>
        </authorList>
    </citation>
    <scope>NUCLEOTIDE SEQUENCE</scope>
    <source>
        <strain evidence="7">PB745_01</strain>
        <tissue evidence="7">Gill</tissue>
    </source>
</reference>
<dbReference type="PANTHER" id="PTHR32086">
    <property type="entry name" value="FANCONI ANEMIA GROUP D2 PROTEIN"/>
    <property type="match status" value="1"/>
</dbReference>
<evidence type="ECO:0000256" key="6">
    <source>
        <dbReference type="SAM" id="MobiDB-lite"/>
    </source>
</evidence>
<feature type="region of interest" description="Disordered" evidence="6">
    <location>
        <begin position="1"/>
        <end position="34"/>
    </location>
</feature>
<comment type="similarity">
    <text evidence="5">Belongs to the Fanconi anemia protein FANCD2 family.</text>
</comment>
<evidence type="ECO:0000256" key="4">
    <source>
        <dbReference type="ARBA" id="ARBA00023242"/>
    </source>
</evidence>
<dbReference type="GO" id="GO:0036297">
    <property type="term" value="P:interstrand cross-link repair"/>
    <property type="evidence" value="ECO:0007669"/>
    <property type="project" value="TreeGrafter"/>
</dbReference>
<keyword evidence="3" id="KW-0832">Ubl conjugation</keyword>
<dbReference type="InterPro" id="IPR029448">
    <property type="entry name" value="FANCD2"/>
</dbReference>
<evidence type="ECO:0000256" key="5">
    <source>
        <dbReference type="ARBA" id="ARBA00093456"/>
    </source>
</evidence>
<keyword evidence="8" id="KW-1185">Reference proteome</keyword>
<feature type="compositionally biased region" description="Polar residues" evidence="6">
    <location>
        <begin position="50"/>
        <end position="61"/>
    </location>
</feature>